<dbReference type="InterPro" id="IPR036779">
    <property type="entry name" value="LysM_dom_sf"/>
</dbReference>
<dbReference type="CDD" id="cd00118">
    <property type="entry name" value="LysM"/>
    <property type="match status" value="1"/>
</dbReference>
<organism evidence="2 3">
    <name type="scientific">Cryobacterium luteum</name>
    <dbReference type="NCBI Taxonomy" id="1424661"/>
    <lineage>
        <taxon>Bacteria</taxon>
        <taxon>Bacillati</taxon>
        <taxon>Actinomycetota</taxon>
        <taxon>Actinomycetes</taxon>
        <taxon>Micrococcales</taxon>
        <taxon>Microbacteriaceae</taxon>
        <taxon>Cryobacterium</taxon>
    </lineage>
</organism>
<dbReference type="PROSITE" id="PS51782">
    <property type="entry name" value="LYSM"/>
    <property type="match status" value="1"/>
</dbReference>
<protein>
    <submittedName>
        <fullName evidence="2">LysM domain-containing protein</fullName>
    </submittedName>
</protein>
<accession>A0A1H8IVN8</accession>
<dbReference type="EMBL" id="SOFF01000026">
    <property type="protein sequence ID" value="TFB91140.1"/>
    <property type="molecule type" value="Genomic_DNA"/>
</dbReference>
<comment type="caution">
    <text evidence="2">The sequence shown here is derived from an EMBL/GenBank/DDBJ whole genome shotgun (WGS) entry which is preliminary data.</text>
</comment>
<evidence type="ECO:0000313" key="2">
    <source>
        <dbReference type="EMBL" id="TFB91140.1"/>
    </source>
</evidence>
<feature type="compositionally biased region" description="Pro residues" evidence="1">
    <location>
        <begin position="29"/>
        <end position="45"/>
    </location>
</feature>
<dbReference type="STRING" id="1424661.SAMN05216281_11253"/>
<evidence type="ECO:0000313" key="3">
    <source>
        <dbReference type="Proteomes" id="UP000297654"/>
    </source>
</evidence>
<dbReference type="OrthoDB" id="5123816at2"/>
<reference evidence="2 3" key="1">
    <citation type="submission" date="2019-03" db="EMBL/GenBank/DDBJ databases">
        <title>Genomics of glacier-inhabiting Cryobacterium strains.</title>
        <authorList>
            <person name="Liu Q."/>
            <person name="Xin Y.-H."/>
        </authorList>
    </citation>
    <scope>NUCLEOTIDE SEQUENCE [LARGE SCALE GENOMIC DNA]</scope>
    <source>
        <strain evidence="2 3">Hh15</strain>
    </source>
</reference>
<sequence length="149" mass="15129">MAALLLVTVAGCAGEPAPAVTVTVTPTVTPTPTPSPTPTPAPAPAPTEEAALIPNPAVPDLVPNAEPVPLPQGPAVDLGSTPGARGTTTADGAGALLTYTVVEGDAFFDIAQRFNVPVQLMLTMNPSVPGLGENIYIKQIINLDWTTTR</sequence>
<gene>
    <name evidence="2" type="ORF">E3O10_06960</name>
</gene>
<evidence type="ECO:0000256" key="1">
    <source>
        <dbReference type="SAM" id="MobiDB-lite"/>
    </source>
</evidence>
<feature type="region of interest" description="Disordered" evidence="1">
    <location>
        <begin position="24"/>
        <end position="78"/>
    </location>
</feature>
<keyword evidence="3" id="KW-1185">Reference proteome</keyword>
<dbReference type="AlphaFoldDB" id="A0A1H8IVN8"/>
<dbReference type="RefSeq" id="WP_092111038.1">
    <property type="nucleotide sequence ID" value="NZ_FOCN01000012.1"/>
</dbReference>
<name>A0A1H8IVN8_9MICO</name>
<dbReference type="InterPro" id="IPR018392">
    <property type="entry name" value="LysM"/>
</dbReference>
<dbReference type="SUPFAM" id="SSF54106">
    <property type="entry name" value="LysM domain"/>
    <property type="match status" value="1"/>
</dbReference>
<dbReference type="Pfam" id="PF01476">
    <property type="entry name" value="LysM"/>
    <property type="match status" value="1"/>
</dbReference>
<dbReference type="Gene3D" id="3.10.350.10">
    <property type="entry name" value="LysM domain"/>
    <property type="match status" value="1"/>
</dbReference>
<dbReference type="SMART" id="SM00257">
    <property type="entry name" value="LysM"/>
    <property type="match status" value="1"/>
</dbReference>
<proteinExistence type="predicted"/>
<dbReference type="Proteomes" id="UP000297654">
    <property type="component" value="Unassembled WGS sequence"/>
</dbReference>